<evidence type="ECO:0000313" key="2">
    <source>
        <dbReference type="Proteomes" id="UP000578000"/>
    </source>
</evidence>
<sequence length="235" mass="26580">MSNINPIDLLPPSLKNHQFGGPGDIGSPEKRSLWLCGIEYGESENENGTEAEIENYTVGLQWRNWTYNRNAFKLIASIEGQKVEDALSYAEQKKIFESSTAGYFQTNLFPVECRTLEAWSEDAKIRTGFPDKRAYADYIRSICFENMHKQLQAKKPRLFLGVGITHVGDFSQVVFGKQVELERHDFEVGGHRKTVFLRPGEIPFAVVSHLSSPSGLNSNESLETAGHLIRKMMHK</sequence>
<proteinExistence type="predicted"/>
<evidence type="ECO:0000313" key="1">
    <source>
        <dbReference type="EMBL" id="MBB6458350.1"/>
    </source>
</evidence>
<reference evidence="1 2" key="1">
    <citation type="submission" date="2020-08" db="EMBL/GenBank/DDBJ databases">
        <title>Genomic Encyclopedia of Type Strains, Phase IV (KMG-IV): sequencing the most valuable type-strain genomes for metagenomic binning, comparative biology and taxonomic classification.</title>
        <authorList>
            <person name="Goeker M."/>
        </authorList>
    </citation>
    <scope>NUCLEOTIDE SEQUENCE [LARGE SCALE GENOMIC DNA]</scope>
    <source>
        <strain evidence="1 2">DSM 4491</strain>
    </source>
</reference>
<organism evidence="1 2">
    <name type="scientific">Acetobacter lovaniensis</name>
    <dbReference type="NCBI Taxonomy" id="104100"/>
    <lineage>
        <taxon>Bacteria</taxon>
        <taxon>Pseudomonadati</taxon>
        <taxon>Pseudomonadota</taxon>
        <taxon>Alphaproteobacteria</taxon>
        <taxon>Acetobacterales</taxon>
        <taxon>Acetobacteraceae</taxon>
        <taxon>Acetobacter</taxon>
    </lineage>
</organism>
<dbReference type="RefSeq" id="WP_166116502.1">
    <property type="nucleotide sequence ID" value="NZ_BAABDB010000031.1"/>
</dbReference>
<protein>
    <submittedName>
        <fullName evidence="1">Uncharacterized protein</fullName>
    </submittedName>
</protein>
<gene>
    <name evidence="1" type="ORF">HNR55_002957</name>
</gene>
<accession>A0A841QID9</accession>
<dbReference type="AlphaFoldDB" id="A0A841QID9"/>
<dbReference type="Proteomes" id="UP000578000">
    <property type="component" value="Unassembled WGS sequence"/>
</dbReference>
<comment type="caution">
    <text evidence="1">The sequence shown here is derived from an EMBL/GenBank/DDBJ whole genome shotgun (WGS) entry which is preliminary data.</text>
</comment>
<keyword evidence="2" id="KW-1185">Reference proteome</keyword>
<name>A0A841QID9_9PROT</name>
<dbReference type="EMBL" id="JACHIE010000018">
    <property type="protein sequence ID" value="MBB6458350.1"/>
    <property type="molecule type" value="Genomic_DNA"/>
</dbReference>